<keyword evidence="2" id="KW-0808">Transferase</keyword>
<dbReference type="AlphaFoldDB" id="A0A1H3XA70"/>
<keyword evidence="3" id="KW-1185">Reference proteome</keyword>
<evidence type="ECO:0000313" key="3">
    <source>
        <dbReference type="Proteomes" id="UP000199041"/>
    </source>
</evidence>
<reference evidence="2 3" key="1">
    <citation type="submission" date="2016-10" db="EMBL/GenBank/DDBJ databases">
        <authorList>
            <person name="de Groot N.N."/>
        </authorList>
    </citation>
    <scope>NUCLEOTIDE SEQUENCE [LARGE SCALE GENOMIC DNA]</scope>
    <source>
        <strain evidence="2 3">Vu-144</strain>
    </source>
</reference>
<sequence length="191" mass="22333">MFIRYKDKFPGLATLWDEYSCFQERLELSAKQLLLKEGSHARYYYAVEKGAVRAFLISASGEDKTVQFFFEGDGLSSFESFMREVPSAFTLETLEPTVVIRIPREKVMDLLSQLRSSPEYMDILLYIFSDRQIHYMQEFVSFLRDSPLQRYENLIRERSFIPQRVAQHYIASYLGISAVHLSRIKAKLAGR</sequence>
<dbReference type="SUPFAM" id="SSF51206">
    <property type="entry name" value="cAMP-binding domain-like"/>
    <property type="match status" value="1"/>
</dbReference>
<dbReference type="OrthoDB" id="663011at2"/>
<dbReference type="CDD" id="cd00038">
    <property type="entry name" value="CAP_ED"/>
    <property type="match status" value="1"/>
</dbReference>
<proteinExistence type="predicted"/>
<dbReference type="GO" id="GO:0016301">
    <property type="term" value="F:kinase activity"/>
    <property type="evidence" value="ECO:0007669"/>
    <property type="project" value="UniProtKB-KW"/>
</dbReference>
<gene>
    <name evidence="2" type="ORF">SAMN05192529_10552</name>
</gene>
<dbReference type="InterPro" id="IPR014710">
    <property type="entry name" value="RmlC-like_jellyroll"/>
</dbReference>
<dbReference type="Proteomes" id="UP000199041">
    <property type="component" value="Unassembled WGS sequence"/>
</dbReference>
<dbReference type="RefSeq" id="WP_091394927.1">
    <property type="nucleotide sequence ID" value="NZ_FNQY01000005.1"/>
</dbReference>
<feature type="domain" description="Cyclic nucleotide-binding" evidence="1">
    <location>
        <begin position="28"/>
        <end position="111"/>
    </location>
</feature>
<dbReference type="STRING" id="551991.SAMN05192529_10552"/>
<name>A0A1H3XA70_9BACT</name>
<protein>
    <submittedName>
        <fullName evidence="2">cAMP-binding domain of CRP or a regulatory subunit of cAMP-dependent protein kinases</fullName>
    </submittedName>
</protein>
<organism evidence="2 3">
    <name type="scientific">Arachidicoccus rhizosphaerae</name>
    <dbReference type="NCBI Taxonomy" id="551991"/>
    <lineage>
        <taxon>Bacteria</taxon>
        <taxon>Pseudomonadati</taxon>
        <taxon>Bacteroidota</taxon>
        <taxon>Chitinophagia</taxon>
        <taxon>Chitinophagales</taxon>
        <taxon>Chitinophagaceae</taxon>
        <taxon>Arachidicoccus</taxon>
    </lineage>
</organism>
<keyword evidence="2" id="KW-0418">Kinase</keyword>
<dbReference type="Pfam" id="PF00027">
    <property type="entry name" value="cNMP_binding"/>
    <property type="match status" value="1"/>
</dbReference>
<evidence type="ECO:0000313" key="2">
    <source>
        <dbReference type="EMBL" id="SDZ96286.1"/>
    </source>
</evidence>
<dbReference type="EMBL" id="FNQY01000005">
    <property type="protein sequence ID" value="SDZ96286.1"/>
    <property type="molecule type" value="Genomic_DNA"/>
</dbReference>
<dbReference type="Gene3D" id="2.60.120.10">
    <property type="entry name" value="Jelly Rolls"/>
    <property type="match status" value="1"/>
</dbReference>
<dbReference type="InterPro" id="IPR018490">
    <property type="entry name" value="cNMP-bd_dom_sf"/>
</dbReference>
<dbReference type="InterPro" id="IPR000595">
    <property type="entry name" value="cNMP-bd_dom"/>
</dbReference>
<accession>A0A1H3XA70</accession>
<evidence type="ECO:0000259" key="1">
    <source>
        <dbReference type="PROSITE" id="PS50042"/>
    </source>
</evidence>
<dbReference type="PROSITE" id="PS50042">
    <property type="entry name" value="CNMP_BINDING_3"/>
    <property type="match status" value="1"/>
</dbReference>